<feature type="compositionally biased region" description="Basic residues" evidence="1">
    <location>
        <begin position="39"/>
        <end position="51"/>
    </location>
</feature>
<sequence>VTVKSVDSVDRFKCEPQKYVTPEVCQETEDATDEWHEPRKTKKPKKNHQKPAKVPEYNIHTETRVMYGPPECNQSSLPMKIVPKDELYESFELEKKQETPEELPIEKGKEDIYGNVDSDCETEEGIPPKVVSETQSNVPIETQKIAVEKPSSPSSVTSKPLTKGVTNSMLKRKLLRYRENLSRTLNSSATSDTSTKDSSTSVEEVKKEVKKTDTTFDSDDDNMSEVLQKMKTEYAPIQTPQKETIVSVAQAKSNVNPFKNVDPNMSVFVDKLV</sequence>
<proteinExistence type="predicted"/>
<evidence type="ECO:0000313" key="2">
    <source>
        <dbReference type="EMBL" id="JAT82182.1"/>
    </source>
</evidence>
<feature type="region of interest" description="Disordered" evidence="1">
    <location>
        <begin position="93"/>
        <end position="168"/>
    </location>
</feature>
<feature type="compositionally biased region" description="Low complexity" evidence="1">
    <location>
        <begin position="149"/>
        <end position="163"/>
    </location>
</feature>
<protein>
    <submittedName>
        <fullName evidence="2">Uncharacterized protein</fullName>
    </submittedName>
</protein>
<name>A0A1E1W5D9_PECGO</name>
<organism evidence="2">
    <name type="scientific">Pectinophora gossypiella</name>
    <name type="common">Cotton pink bollworm</name>
    <name type="synonym">Depressaria gossypiella</name>
    <dbReference type="NCBI Taxonomy" id="13191"/>
    <lineage>
        <taxon>Eukaryota</taxon>
        <taxon>Metazoa</taxon>
        <taxon>Ecdysozoa</taxon>
        <taxon>Arthropoda</taxon>
        <taxon>Hexapoda</taxon>
        <taxon>Insecta</taxon>
        <taxon>Pterygota</taxon>
        <taxon>Neoptera</taxon>
        <taxon>Endopterygota</taxon>
        <taxon>Lepidoptera</taxon>
        <taxon>Glossata</taxon>
        <taxon>Ditrysia</taxon>
        <taxon>Gelechioidea</taxon>
        <taxon>Gelechiidae</taxon>
        <taxon>Apatetrinae</taxon>
        <taxon>Pectinophora</taxon>
    </lineage>
</organism>
<feature type="non-terminal residue" evidence="2">
    <location>
        <position position="273"/>
    </location>
</feature>
<reference evidence="2" key="1">
    <citation type="submission" date="2015-09" db="EMBL/GenBank/DDBJ databases">
        <title>De novo assembly of Pectinophora gossypiella (Pink Bollworm) gut transcriptome.</title>
        <authorList>
            <person name="Tassone E.E."/>
        </authorList>
    </citation>
    <scope>NUCLEOTIDE SEQUENCE</scope>
</reference>
<gene>
    <name evidence="2" type="ORF">g.18321</name>
</gene>
<feature type="compositionally biased region" description="Basic and acidic residues" evidence="1">
    <location>
        <begin position="203"/>
        <end position="214"/>
    </location>
</feature>
<dbReference type="OrthoDB" id="249932at2759"/>
<feature type="compositionally biased region" description="Low complexity" evidence="1">
    <location>
        <begin position="187"/>
        <end position="202"/>
    </location>
</feature>
<feature type="non-terminal residue" evidence="2">
    <location>
        <position position="1"/>
    </location>
</feature>
<dbReference type="AlphaFoldDB" id="A0A1E1W5D9"/>
<feature type="compositionally biased region" description="Basic and acidic residues" evidence="1">
    <location>
        <begin position="93"/>
        <end position="112"/>
    </location>
</feature>
<feature type="region of interest" description="Disordered" evidence="1">
    <location>
        <begin position="22"/>
        <end position="78"/>
    </location>
</feature>
<dbReference type="EMBL" id="GDQN01008872">
    <property type="protein sequence ID" value="JAT82182.1"/>
    <property type="molecule type" value="Transcribed_RNA"/>
</dbReference>
<feature type="region of interest" description="Disordered" evidence="1">
    <location>
        <begin position="182"/>
        <end position="223"/>
    </location>
</feature>
<accession>A0A1E1W5D9</accession>
<evidence type="ECO:0000256" key="1">
    <source>
        <dbReference type="SAM" id="MobiDB-lite"/>
    </source>
</evidence>